<keyword evidence="3" id="KW-1185">Reference proteome</keyword>
<evidence type="ECO:0000313" key="3">
    <source>
        <dbReference type="Proteomes" id="UP000253410"/>
    </source>
</evidence>
<name>A0A365XVY7_9BACT</name>
<protein>
    <submittedName>
        <fullName evidence="2">Uncharacterized protein</fullName>
    </submittedName>
</protein>
<feature type="transmembrane region" description="Helical" evidence="1">
    <location>
        <begin position="17"/>
        <end position="34"/>
    </location>
</feature>
<reference evidence="2 3" key="1">
    <citation type="submission" date="2018-05" db="EMBL/GenBank/DDBJ databases">
        <title>Chitinophaga sp. K3CV102501T nov., isolated from isolated from a monsoon evergreen broad-leaved forest soil.</title>
        <authorList>
            <person name="Lv Y."/>
        </authorList>
    </citation>
    <scope>NUCLEOTIDE SEQUENCE [LARGE SCALE GENOMIC DNA]</scope>
    <source>
        <strain evidence="2 3">GDMCC 1.1325</strain>
    </source>
</reference>
<sequence>MKIRPLNYTPWYNNPRTLILFIIFIPFVGLIGLIKTTLISGRKKLLMIPAFIVIVIALVLFFTFLSAI</sequence>
<keyword evidence="1" id="KW-0812">Transmembrane</keyword>
<dbReference type="EMBL" id="QFFJ01000002">
    <property type="protein sequence ID" value="RBL89874.1"/>
    <property type="molecule type" value="Genomic_DNA"/>
</dbReference>
<evidence type="ECO:0000256" key="1">
    <source>
        <dbReference type="SAM" id="Phobius"/>
    </source>
</evidence>
<gene>
    <name evidence="2" type="ORF">DF182_25670</name>
</gene>
<keyword evidence="1" id="KW-0472">Membrane</keyword>
<dbReference type="Proteomes" id="UP000253410">
    <property type="component" value="Unassembled WGS sequence"/>
</dbReference>
<organism evidence="2 3">
    <name type="scientific">Chitinophaga flava</name>
    <dbReference type="NCBI Taxonomy" id="2259036"/>
    <lineage>
        <taxon>Bacteria</taxon>
        <taxon>Pseudomonadati</taxon>
        <taxon>Bacteroidota</taxon>
        <taxon>Chitinophagia</taxon>
        <taxon>Chitinophagales</taxon>
        <taxon>Chitinophagaceae</taxon>
        <taxon>Chitinophaga</taxon>
    </lineage>
</organism>
<proteinExistence type="predicted"/>
<dbReference type="AlphaFoldDB" id="A0A365XVY7"/>
<keyword evidence="1" id="KW-1133">Transmembrane helix</keyword>
<evidence type="ECO:0000313" key="2">
    <source>
        <dbReference type="EMBL" id="RBL89874.1"/>
    </source>
</evidence>
<comment type="caution">
    <text evidence="2">The sequence shown here is derived from an EMBL/GenBank/DDBJ whole genome shotgun (WGS) entry which is preliminary data.</text>
</comment>
<feature type="transmembrane region" description="Helical" evidence="1">
    <location>
        <begin position="46"/>
        <end position="67"/>
    </location>
</feature>
<accession>A0A365XVY7</accession>